<dbReference type="KEGG" id="jre:109014916"/>
<protein>
    <submittedName>
        <fullName evidence="2">Uncharacterized protein LOC109014916</fullName>
    </submittedName>
</protein>
<reference evidence="2" key="1">
    <citation type="submission" date="2025-08" db="UniProtKB">
        <authorList>
            <consortium name="RefSeq"/>
        </authorList>
    </citation>
    <scope>IDENTIFICATION</scope>
    <source>
        <tissue evidence="2">Leaves</tissue>
    </source>
</reference>
<sequence length="359" mass="40882">MKKSFAVLVQEASGFENLPFLEKDCRNYIDKARYLQLGKCGAGTLCEYFERMQYKNDGFFAMIDFDDDVRLRNVFRADARSKVAYQYFSAVVTFDTTYLTNRTNLKEFTDQYDAVLRKKIENENEADCYSFNVTILVVSVNPLGKIFQKLYTNSKFREVQREIMGMLGCLPILHQKDVVVAIYHVETKFLLMVSSSQLPIVCHLMRLRVKPSVPTDSDARPEVSRYACIIKMCYGMITNAASCDDHADNMIAKLTAMNEVYRTNMSLQQIGSDVVVIGVDANTVWSSKKILNPHVVRGKGRPPSLWKKSMTERVCKPTLKKVAQKGKRKQPPQNTVEVLESSGTQFGIAMIETQESMQL</sequence>
<dbReference type="PANTHER" id="PTHR47718">
    <property type="entry name" value="OS01G0519700 PROTEIN"/>
    <property type="match status" value="1"/>
</dbReference>
<dbReference type="Proteomes" id="UP000235220">
    <property type="component" value="Chromosome 14"/>
</dbReference>
<dbReference type="AlphaFoldDB" id="A0A2I4H9X1"/>
<gene>
    <name evidence="2" type="primary">LOC109014916</name>
</gene>
<accession>A0A2I4H9X1</accession>
<dbReference type="RefSeq" id="XP_018852945.1">
    <property type="nucleotide sequence ID" value="XM_018997400.1"/>
</dbReference>
<evidence type="ECO:0000313" key="2">
    <source>
        <dbReference type="RefSeq" id="XP_018852945.1"/>
    </source>
</evidence>
<evidence type="ECO:0000313" key="1">
    <source>
        <dbReference type="Proteomes" id="UP000235220"/>
    </source>
</evidence>
<proteinExistence type="predicted"/>
<organism evidence="1 2">
    <name type="scientific">Juglans regia</name>
    <name type="common">English walnut</name>
    <dbReference type="NCBI Taxonomy" id="51240"/>
    <lineage>
        <taxon>Eukaryota</taxon>
        <taxon>Viridiplantae</taxon>
        <taxon>Streptophyta</taxon>
        <taxon>Embryophyta</taxon>
        <taxon>Tracheophyta</taxon>
        <taxon>Spermatophyta</taxon>
        <taxon>Magnoliopsida</taxon>
        <taxon>eudicotyledons</taxon>
        <taxon>Gunneridae</taxon>
        <taxon>Pentapetalae</taxon>
        <taxon>rosids</taxon>
        <taxon>fabids</taxon>
        <taxon>Fagales</taxon>
        <taxon>Juglandaceae</taxon>
        <taxon>Juglans</taxon>
    </lineage>
</organism>
<keyword evidence="1" id="KW-1185">Reference proteome</keyword>
<dbReference type="GeneID" id="109014916"/>
<name>A0A2I4H9X1_JUGRE</name>
<dbReference type="PANTHER" id="PTHR47718:SF13">
    <property type="entry name" value="OS09G0290500 PROTEIN"/>
    <property type="match status" value="1"/>
</dbReference>
<dbReference type="Gramene" id="Jr14_10420_p1">
    <property type="protein sequence ID" value="cds.Jr14_10420_p1"/>
    <property type="gene ID" value="Jr14_10420"/>
</dbReference>